<dbReference type="Proteomes" id="UP000199205">
    <property type="component" value="Unassembled WGS sequence"/>
</dbReference>
<proteinExistence type="predicted"/>
<gene>
    <name evidence="1" type="ORF">GA0061101_10295</name>
</gene>
<reference evidence="1 2" key="1">
    <citation type="submission" date="2016-08" db="EMBL/GenBank/DDBJ databases">
        <authorList>
            <person name="Seilhamer J.J."/>
        </authorList>
    </citation>
    <scope>NUCLEOTIDE SEQUENCE [LARGE SCALE GENOMIC DNA]</scope>
    <source>
        <strain evidence="1 2">P1-7</strain>
    </source>
</reference>
<dbReference type="Pfam" id="PF14124">
    <property type="entry name" value="DUF4291"/>
    <property type="match status" value="1"/>
</dbReference>
<dbReference type="EMBL" id="FMAF01000002">
    <property type="protein sequence ID" value="SCB13032.1"/>
    <property type="molecule type" value="Genomic_DNA"/>
</dbReference>
<dbReference type="AlphaFoldDB" id="A0A1C3UC41"/>
<dbReference type="RefSeq" id="WP_047559429.1">
    <property type="nucleotide sequence ID" value="NZ_FMAF01000002.1"/>
</dbReference>
<evidence type="ECO:0000313" key="1">
    <source>
        <dbReference type="EMBL" id="SCB13032.1"/>
    </source>
</evidence>
<accession>A0A1C3UC41</accession>
<dbReference type="InterPro" id="IPR025633">
    <property type="entry name" value="DUF4291"/>
</dbReference>
<name>A0A1C3UC41_9HYPH</name>
<organism evidence="1 2">
    <name type="scientific">Rhizobium lusitanum</name>
    <dbReference type="NCBI Taxonomy" id="293958"/>
    <lineage>
        <taxon>Bacteria</taxon>
        <taxon>Pseudomonadati</taxon>
        <taxon>Pseudomonadota</taxon>
        <taxon>Alphaproteobacteria</taxon>
        <taxon>Hyphomicrobiales</taxon>
        <taxon>Rhizobiaceae</taxon>
        <taxon>Rhizobium/Agrobacterium group</taxon>
        <taxon>Rhizobium</taxon>
    </lineage>
</organism>
<evidence type="ECO:0000313" key="2">
    <source>
        <dbReference type="Proteomes" id="UP000199205"/>
    </source>
</evidence>
<dbReference type="OrthoDB" id="65842at2"/>
<dbReference type="PANTHER" id="PTHR38567:SF1">
    <property type="entry name" value="DUF4291 DOMAIN-CONTAINING PROTEIN"/>
    <property type="match status" value="1"/>
</dbReference>
<dbReference type="PANTHER" id="PTHR38567">
    <property type="entry name" value="DUF4291 DOMAIN-CONTAINING PROTEIN"/>
    <property type="match status" value="1"/>
</dbReference>
<sequence length="200" mass="23056">MAMHKQIRAIFTDTTIRVYQAYGDQIADIALRQGTFAAPFSFSRMTWIKPSFLWMMYRCGWGLKDENQKRVLAIDIDRAGFERALSMACLSHFDPELYTSETAWKEKLQVSMVRIQWDPERDIFFRPLPHRSLQIGLSGDTVPLYAEEWIKKITDVTEQALRLKKAVDAGDQTYLDTHLPQEQPYPLPRSIALAIGAVVD</sequence>
<protein>
    <recommendedName>
        <fullName evidence="3">DUF4291 domain-containing protein</fullName>
    </recommendedName>
</protein>
<evidence type="ECO:0008006" key="3">
    <source>
        <dbReference type="Google" id="ProtNLM"/>
    </source>
</evidence>